<sequence>MDAMAMRSSFDAAACQRSVVTDAWSAACCNANAMNTAVAMGPGPNLYPWMAIAG</sequence>
<dbReference type="Proteomes" id="UP000194236">
    <property type="component" value="Unassembled WGS sequence"/>
</dbReference>
<comment type="caution">
    <text evidence="1">The sequence shown here is derived from an EMBL/GenBank/DDBJ whole genome shotgun (WGS) entry which is preliminary data.</text>
</comment>
<gene>
    <name evidence="1" type="ORF">BLA29_007634</name>
</gene>
<accession>A0A1Y3BK65</accession>
<reference evidence="1 2" key="1">
    <citation type="submission" date="2017-03" db="EMBL/GenBank/DDBJ databases">
        <title>Genome Survey of Euroglyphus maynei.</title>
        <authorList>
            <person name="Arlian L.G."/>
            <person name="Morgan M.S."/>
            <person name="Rider S.D."/>
        </authorList>
    </citation>
    <scope>NUCLEOTIDE SEQUENCE [LARGE SCALE GENOMIC DNA]</scope>
    <source>
        <strain evidence="1">Arlian Lab</strain>
        <tissue evidence="1">Whole body</tissue>
    </source>
</reference>
<evidence type="ECO:0000313" key="1">
    <source>
        <dbReference type="EMBL" id="OTF81371.1"/>
    </source>
</evidence>
<proteinExistence type="predicted"/>
<protein>
    <submittedName>
        <fullName evidence="1">Uncharacterized protein</fullName>
    </submittedName>
</protein>
<dbReference type="AlphaFoldDB" id="A0A1Y3BK65"/>
<dbReference type="EMBL" id="MUJZ01014042">
    <property type="protein sequence ID" value="OTF81371.1"/>
    <property type="molecule type" value="Genomic_DNA"/>
</dbReference>
<organism evidence="1 2">
    <name type="scientific">Euroglyphus maynei</name>
    <name type="common">Mayne's house dust mite</name>
    <dbReference type="NCBI Taxonomy" id="6958"/>
    <lineage>
        <taxon>Eukaryota</taxon>
        <taxon>Metazoa</taxon>
        <taxon>Ecdysozoa</taxon>
        <taxon>Arthropoda</taxon>
        <taxon>Chelicerata</taxon>
        <taxon>Arachnida</taxon>
        <taxon>Acari</taxon>
        <taxon>Acariformes</taxon>
        <taxon>Sarcoptiformes</taxon>
        <taxon>Astigmata</taxon>
        <taxon>Psoroptidia</taxon>
        <taxon>Analgoidea</taxon>
        <taxon>Pyroglyphidae</taxon>
        <taxon>Pyroglyphinae</taxon>
        <taxon>Euroglyphus</taxon>
    </lineage>
</organism>
<evidence type="ECO:0000313" key="2">
    <source>
        <dbReference type="Proteomes" id="UP000194236"/>
    </source>
</evidence>
<name>A0A1Y3BK65_EURMA</name>
<keyword evidence="2" id="KW-1185">Reference proteome</keyword>